<dbReference type="Proteomes" id="UP000075903">
    <property type="component" value="Unassembled WGS sequence"/>
</dbReference>
<dbReference type="VEuPathDB" id="VectorBase:AMEM014414"/>
<evidence type="ECO:0000313" key="1">
    <source>
        <dbReference type="EnsemblMetazoa" id="AMEM014414-PA"/>
    </source>
</evidence>
<protein>
    <submittedName>
        <fullName evidence="1">Uncharacterized protein</fullName>
    </submittedName>
</protein>
<proteinExistence type="predicted"/>
<evidence type="ECO:0000313" key="2">
    <source>
        <dbReference type="Proteomes" id="UP000075903"/>
    </source>
</evidence>
<name>A0A182VG50_ANOME</name>
<sequence>MSNHKSKAMMGMMMGGLGATGTISTLGGATKYMRPEMAAMLGLVKQVESINKKQPAPFNSMDQLATRSNIAGELVKNYLNPRQDKLVFRTVLPCTVNDMVLIPPMPSDLRQCPDTKSRYSFKDNKDPEPVLSDYLRPTPVTFHYVQSNRQSEMGPVAAGVSWNNFNNIVYVLKHVETRDKMACVRL</sequence>
<accession>A0A182VG50</accession>
<organism evidence="1 2">
    <name type="scientific">Anopheles merus</name>
    <name type="common">Mosquito</name>
    <dbReference type="NCBI Taxonomy" id="30066"/>
    <lineage>
        <taxon>Eukaryota</taxon>
        <taxon>Metazoa</taxon>
        <taxon>Ecdysozoa</taxon>
        <taxon>Arthropoda</taxon>
        <taxon>Hexapoda</taxon>
        <taxon>Insecta</taxon>
        <taxon>Pterygota</taxon>
        <taxon>Neoptera</taxon>
        <taxon>Endopterygota</taxon>
        <taxon>Diptera</taxon>
        <taxon>Nematocera</taxon>
        <taxon>Culicoidea</taxon>
        <taxon>Culicidae</taxon>
        <taxon>Anophelinae</taxon>
        <taxon>Anopheles</taxon>
    </lineage>
</organism>
<keyword evidence="2" id="KW-1185">Reference proteome</keyword>
<dbReference type="AlphaFoldDB" id="A0A182VG50"/>
<reference evidence="1" key="1">
    <citation type="submission" date="2020-05" db="UniProtKB">
        <authorList>
            <consortium name="EnsemblMetazoa"/>
        </authorList>
    </citation>
    <scope>IDENTIFICATION</scope>
    <source>
        <strain evidence="1">MAF</strain>
    </source>
</reference>
<dbReference type="EnsemblMetazoa" id="AMEM014414-RA">
    <property type="protein sequence ID" value="AMEM014414-PA"/>
    <property type="gene ID" value="AMEM014414"/>
</dbReference>
<dbReference type="VEuPathDB" id="VectorBase:AMEM21_010366"/>